<dbReference type="Pfam" id="PF00356">
    <property type="entry name" value="LacI"/>
    <property type="match status" value="1"/>
</dbReference>
<dbReference type="CDD" id="cd01392">
    <property type="entry name" value="HTH_LacI"/>
    <property type="match status" value="1"/>
</dbReference>
<dbReference type="EMBL" id="FNYA01000002">
    <property type="protein sequence ID" value="SEI67376.1"/>
    <property type="molecule type" value="Genomic_DNA"/>
</dbReference>
<organism evidence="5 6">
    <name type="scientific">Flavobacterium terrigena</name>
    <dbReference type="NCBI Taxonomy" id="402734"/>
    <lineage>
        <taxon>Bacteria</taxon>
        <taxon>Pseudomonadati</taxon>
        <taxon>Bacteroidota</taxon>
        <taxon>Flavobacteriia</taxon>
        <taxon>Flavobacteriales</taxon>
        <taxon>Flavobacteriaceae</taxon>
        <taxon>Flavobacterium</taxon>
    </lineage>
</organism>
<dbReference type="Proteomes" id="UP000199702">
    <property type="component" value="Unassembled WGS sequence"/>
</dbReference>
<evidence type="ECO:0000313" key="6">
    <source>
        <dbReference type="Proteomes" id="UP000199702"/>
    </source>
</evidence>
<dbReference type="SUPFAM" id="SSF53822">
    <property type="entry name" value="Periplasmic binding protein-like I"/>
    <property type="match status" value="1"/>
</dbReference>
<dbReference type="Gene3D" id="3.40.50.2300">
    <property type="match status" value="2"/>
</dbReference>
<protein>
    <submittedName>
        <fullName evidence="5">Transcriptional regulator, LacI family</fullName>
    </submittedName>
</protein>
<proteinExistence type="predicted"/>
<dbReference type="STRING" id="402734.SAMN05660918_1369"/>
<dbReference type="PANTHER" id="PTHR30146:SF109">
    <property type="entry name" value="HTH-TYPE TRANSCRIPTIONAL REGULATOR GALS"/>
    <property type="match status" value="1"/>
</dbReference>
<sequence>MKMKSKATLKELAKELGVSTSTVSKALSNSPEISEQTKIKIKEFAQLKNYKPNSIAKNLKNQRSYTIGVVLPNILNPFFAKVFSGIELYANEKGYNLITCTSNESLEKEKQMIEMLDNGAIDGFILALAEETQKENDFAHIYNVIRHGTPVVLFDRIAEELKCDKVIVDDFDSAVNATQYLIDTNCKKIALFSTINNLSVGDLRQNGYKEALLKNNINFDESISLLMDSDIGFDEKMSKLILDKKPDAIFAIDEYAVVTAMKFCLKNGLHVPDDVSIIGFADGLWSRRMTPSLSTISQHAPEIGQKTAELIIKRIEEIPDSESEKIFETAVIKTELRKRDSVRKL</sequence>
<dbReference type="AlphaFoldDB" id="A0A1H6SKE0"/>
<evidence type="ECO:0000256" key="1">
    <source>
        <dbReference type="ARBA" id="ARBA00023015"/>
    </source>
</evidence>
<dbReference type="InterPro" id="IPR010982">
    <property type="entry name" value="Lambda_DNA-bd_dom_sf"/>
</dbReference>
<dbReference type="Gene3D" id="1.10.260.40">
    <property type="entry name" value="lambda repressor-like DNA-binding domains"/>
    <property type="match status" value="1"/>
</dbReference>
<accession>A0A1H6SKE0</accession>
<dbReference type="PROSITE" id="PS50932">
    <property type="entry name" value="HTH_LACI_2"/>
    <property type="match status" value="1"/>
</dbReference>
<keyword evidence="2" id="KW-0238">DNA-binding</keyword>
<dbReference type="InterPro" id="IPR028082">
    <property type="entry name" value="Peripla_BP_I"/>
</dbReference>
<dbReference type="InterPro" id="IPR000843">
    <property type="entry name" value="HTH_LacI"/>
</dbReference>
<evidence type="ECO:0000256" key="2">
    <source>
        <dbReference type="ARBA" id="ARBA00023125"/>
    </source>
</evidence>
<evidence type="ECO:0000256" key="3">
    <source>
        <dbReference type="ARBA" id="ARBA00023163"/>
    </source>
</evidence>
<evidence type="ECO:0000259" key="4">
    <source>
        <dbReference type="PROSITE" id="PS50932"/>
    </source>
</evidence>
<keyword evidence="6" id="KW-1185">Reference proteome</keyword>
<dbReference type="GO" id="GO:0000976">
    <property type="term" value="F:transcription cis-regulatory region binding"/>
    <property type="evidence" value="ECO:0007669"/>
    <property type="project" value="TreeGrafter"/>
</dbReference>
<keyword evidence="1" id="KW-0805">Transcription regulation</keyword>
<dbReference type="CDD" id="cd06267">
    <property type="entry name" value="PBP1_LacI_sugar_binding-like"/>
    <property type="match status" value="1"/>
</dbReference>
<feature type="domain" description="HTH lacI-type" evidence="4">
    <location>
        <begin position="7"/>
        <end position="61"/>
    </location>
</feature>
<name>A0A1H6SKE0_9FLAO</name>
<keyword evidence="3" id="KW-0804">Transcription</keyword>
<dbReference type="InterPro" id="IPR001761">
    <property type="entry name" value="Peripla_BP/Lac1_sug-bd_dom"/>
</dbReference>
<evidence type="ECO:0000313" key="5">
    <source>
        <dbReference type="EMBL" id="SEI67376.1"/>
    </source>
</evidence>
<dbReference type="SMART" id="SM00354">
    <property type="entry name" value="HTH_LACI"/>
    <property type="match status" value="1"/>
</dbReference>
<dbReference type="Pfam" id="PF00532">
    <property type="entry name" value="Peripla_BP_1"/>
    <property type="match status" value="1"/>
</dbReference>
<gene>
    <name evidence="5" type="ORF">SAMN05660918_1369</name>
</gene>
<reference evidence="6" key="1">
    <citation type="submission" date="2016-10" db="EMBL/GenBank/DDBJ databases">
        <authorList>
            <person name="Varghese N."/>
            <person name="Submissions S."/>
        </authorList>
    </citation>
    <scope>NUCLEOTIDE SEQUENCE [LARGE SCALE GENOMIC DNA]</scope>
    <source>
        <strain evidence="6">DSM 17934</strain>
    </source>
</reference>
<dbReference type="SUPFAM" id="SSF47413">
    <property type="entry name" value="lambda repressor-like DNA-binding domains"/>
    <property type="match status" value="1"/>
</dbReference>
<dbReference type="GO" id="GO:0003700">
    <property type="term" value="F:DNA-binding transcription factor activity"/>
    <property type="evidence" value="ECO:0007669"/>
    <property type="project" value="TreeGrafter"/>
</dbReference>
<dbReference type="PANTHER" id="PTHR30146">
    <property type="entry name" value="LACI-RELATED TRANSCRIPTIONAL REPRESSOR"/>
    <property type="match status" value="1"/>
</dbReference>